<proteinExistence type="predicted"/>
<comment type="caution">
    <text evidence="1">The sequence shown here is derived from an EMBL/GenBank/DDBJ whole genome shotgun (WGS) entry which is preliminary data.</text>
</comment>
<reference evidence="1 2" key="1">
    <citation type="journal article" date="2016" name="Nat. Commun.">
        <title>Thousands of microbial genomes shed light on interconnected biogeochemical processes in an aquifer system.</title>
        <authorList>
            <person name="Anantharaman K."/>
            <person name="Brown C.T."/>
            <person name="Hug L.A."/>
            <person name="Sharon I."/>
            <person name="Castelle C.J."/>
            <person name="Probst A.J."/>
            <person name="Thomas B.C."/>
            <person name="Singh A."/>
            <person name="Wilkins M.J."/>
            <person name="Karaoz U."/>
            <person name="Brodie E.L."/>
            <person name="Williams K.H."/>
            <person name="Hubbard S.S."/>
            <person name="Banfield J.F."/>
        </authorList>
    </citation>
    <scope>NUCLEOTIDE SEQUENCE [LARGE SCALE GENOMIC DNA]</scope>
</reference>
<dbReference type="Pfam" id="PF10049">
    <property type="entry name" value="DUF2283"/>
    <property type="match status" value="1"/>
</dbReference>
<dbReference type="EMBL" id="MHRP01000047">
    <property type="protein sequence ID" value="OHA25688.1"/>
    <property type="molecule type" value="Genomic_DNA"/>
</dbReference>
<accession>A0A1G2MP87</accession>
<evidence type="ECO:0000313" key="2">
    <source>
        <dbReference type="Proteomes" id="UP000177943"/>
    </source>
</evidence>
<dbReference type="AlphaFoldDB" id="A0A1G2MP87"/>
<gene>
    <name evidence="1" type="ORF">A3D56_00755</name>
</gene>
<name>A0A1G2MP87_9BACT</name>
<organism evidence="1 2">
    <name type="scientific">Candidatus Taylorbacteria bacterium RIFCSPHIGHO2_02_FULL_45_35</name>
    <dbReference type="NCBI Taxonomy" id="1802311"/>
    <lineage>
        <taxon>Bacteria</taxon>
        <taxon>Candidatus Tayloriibacteriota</taxon>
    </lineage>
</organism>
<protein>
    <recommendedName>
        <fullName evidence="3">DUF2283 domain-containing protein</fullName>
    </recommendedName>
</protein>
<dbReference type="InterPro" id="IPR019270">
    <property type="entry name" value="DUF2283"/>
</dbReference>
<evidence type="ECO:0008006" key="3">
    <source>
        <dbReference type="Google" id="ProtNLM"/>
    </source>
</evidence>
<dbReference type="Proteomes" id="UP000177943">
    <property type="component" value="Unassembled WGS sequence"/>
</dbReference>
<evidence type="ECO:0000313" key="1">
    <source>
        <dbReference type="EMBL" id="OHA25688.1"/>
    </source>
</evidence>
<sequence length="74" mass="8300">MKKNNIKITYNREADVLSMEADKKTPVAYAQEMGNLIVHFSKSEQPVLIEVLEASKALRKNRASISLLQNLAVV</sequence>